<proteinExistence type="predicted"/>
<accession>A0A3M0KS81</accession>
<evidence type="ECO:0000313" key="2">
    <source>
        <dbReference type="Proteomes" id="UP000269221"/>
    </source>
</evidence>
<protein>
    <submittedName>
        <fullName evidence="1">Uncharacterized protein</fullName>
    </submittedName>
</protein>
<reference evidence="1 2" key="1">
    <citation type="submission" date="2018-07" db="EMBL/GenBank/DDBJ databases">
        <title>A high quality draft genome assembly of the barn swallow (H. rustica rustica).</title>
        <authorList>
            <person name="Formenti G."/>
            <person name="Chiara M."/>
            <person name="Poveda L."/>
            <person name="Francoijs K.-J."/>
            <person name="Bonisoli-Alquati A."/>
            <person name="Canova L."/>
            <person name="Gianfranceschi L."/>
            <person name="Horner D.S."/>
            <person name="Saino N."/>
        </authorList>
    </citation>
    <scope>NUCLEOTIDE SEQUENCE [LARGE SCALE GENOMIC DNA]</scope>
    <source>
        <strain evidence="1">Chelidonia</strain>
        <tissue evidence="1">Blood</tissue>
    </source>
</reference>
<comment type="caution">
    <text evidence="1">The sequence shown here is derived from an EMBL/GenBank/DDBJ whole genome shotgun (WGS) entry which is preliminary data.</text>
</comment>
<organism evidence="1 2">
    <name type="scientific">Hirundo rustica rustica</name>
    <dbReference type="NCBI Taxonomy" id="333673"/>
    <lineage>
        <taxon>Eukaryota</taxon>
        <taxon>Metazoa</taxon>
        <taxon>Chordata</taxon>
        <taxon>Craniata</taxon>
        <taxon>Vertebrata</taxon>
        <taxon>Euteleostomi</taxon>
        <taxon>Archelosauria</taxon>
        <taxon>Archosauria</taxon>
        <taxon>Dinosauria</taxon>
        <taxon>Saurischia</taxon>
        <taxon>Theropoda</taxon>
        <taxon>Coelurosauria</taxon>
        <taxon>Aves</taxon>
        <taxon>Neognathae</taxon>
        <taxon>Neoaves</taxon>
        <taxon>Telluraves</taxon>
        <taxon>Australaves</taxon>
        <taxon>Passeriformes</taxon>
        <taxon>Sylvioidea</taxon>
        <taxon>Hirundinidae</taxon>
        <taxon>Hirundo</taxon>
    </lineage>
</organism>
<dbReference type="OrthoDB" id="5987385at2759"/>
<dbReference type="EMBL" id="QRBI01000104">
    <property type="protein sequence ID" value="RMC16149.1"/>
    <property type="molecule type" value="Genomic_DNA"/>
</dbReference>
<sequence>MSEMRAPGEGSLGVLCPVLDSSVQGRHGPPGAGPVEVQWRATKMVKGLEHLSYEKKLRELDLLNLKKRQSGVHFISVYQYLKGRSDVPQWQADVITRSEVVSTIEKTKRFASDFKEMQLPCHSKRMVIRDVLQTRFPSPEALWPGERGPCGSPACDYRLKVWRTSMVDAVTQSKSSSVWRTPE</sequence>
<evidence type="ECO:0000313" key="1">
    <source>
        <dbReference type="EMBL" id="RMC16149.1"/>
    </source>
</evidence>
<name>A0A3M0KS81_HIRRU</name>
<dbReference type="AlphaFoldDB" id="A0A3M0KS81"/>
<dbReference type="Proteomes" id="UP000269221">
    <property type="component" value="Unassembled WGS sequence"/>
</dbReference>
<keyword evidence="2" id="KW-1185">Reference proteome</keyword>
<gene>
    <name evidence="1" type="ORF">DUI87_08363</name>
</gene>